<keyword evidence="11 14" id="KW-0040">ANK repeat</keyword>
<evidence type="ECO:0000256" key="12">
    <source>
        <dbReference type="ARBA" id="ARBA00047899"/>
    </source>
</evidence>
<dbReference type="OMA" id="MHINTRM"/>
<dbReference type="InterPro" id="IPR001611">
    <property type="entry name" value="Leu-rich_rpt"/>
</dbReference>
<evidence type="ECO:0000256" key="5">
    <source>
        <dbReference type="ARBA" id="ARBA00022614"/>
    </source>
</evidence>
<dbReference type="SUPFAM" id="SSF52058">
    <property type="entry name" value="L domain-like"/>
    <property type="match status" value="1"/>
</dbReference>
<evidence type="ECO:0000256" key="11">
    <source>
        <dbReference type="ARBA" id="ARBA00023043"/>
    </source>
</evidence>
<organism evidence="19 20">
    <name type="scientific">Daphnia pulex</name>
    <name type="common">Water flea</name>
    <dbReference type="NCBI Taxonomy" id="6669"/>
    <lineage>
        <taxon>Eukaryota</taxon>
        <taxon>Metazoa</taxon>
        <taxon>Ecdysozoa</taxon>
        <taxon>Arthropoda</taxon>
        <taxon>Crustacea</taxon>
        <taxon>Branchiopoda</taxon>
        <taxon>Diplostraca</taxon>
        <taxon>Cladocera</taxon>
        <taxon>Anomopoda</taxon>
        <taxon>Daphniidae</taxon>
        <taxon>Daphnia</taxon>
    </lineage>
</organism>
<dbReference type="Pfam" id="PF13855">
    <property type="entry name" value="LRR_8"/>
    <property type="match status" value="1"/>
</dbReference>
<evidence type="ECO:0000256" key="10">
    <source>
        <dbReference type="ARBA" id="ARBA00022840"/>
    </source>
</evidence>
<dbReference type="PANTHER" id="PTHR24198">
    <property type="entry name" value="ANKYRIN REPEAT AND PROTEIN KINASE DOMAIN-CONTAINING PROTEIN"/>
    <property type="match status" value="1"/>
</dbReference>
<feature type="binding site" evidence="15">
    <location>
        <position position="1755"/>
    </location>
    <ligand>
        <name>ATP</name>
        <dbReference type="ChEBI" id="CHEBI:30616"/>
    </ligand>
</feature>
<feature type="domain" description="Roc" evidence="18">
    <location>
        <begin position="993"/>
        <end position="1207"/>
    </location>
</feature>
<keyword evidence="7" id="KW-0677">Repeat</keyword>
<dbReference type="GO" id="GO:0005524">
    <property type="term" value="F:ATP binding"/>
    <property type="evidence" value="ECO:0007669"/>
    <property type="project" value="UniProtKB-UniRule"/>
</dbReference>
<evidence type="ECO:0000256" key="15">
    <source>
        <dbReference type="PROSITE-ProRule" id="PRU10141"/>
    </source>
</evidence>
<evidence type="ECO:0000256" key="1">
    <source>
        <dbReference type="ARBA" id="ARBA00001946"/>
    </source>
</evidence>
<dbReference type="InterPro" id="IPR036770">
    <property type="entry name" value="Ankyrin_rpt-contain_sf"/>
</dbReference>
<evidence type="ECO:0000256" key="6">
    <source>
        <dbReference type="ARBA" id="ARBA00022679"/>
    </source>
</evidence>
<dbReference type="SMART" id="SM00248">
    <property type="entry name" value="ANK"/>
    <property type="match status" value="9"/>
</dbReference>
<dbReference type="InterPro" id="IPR002110">
    <property type="entry name" value="Ankyrin_rpt"/>
</dbReference>
<evidence type="ECO:0000256" key="4">
    <source>
        <dbReference type="ARBA" id="ARBA00022527"/>
    </source>
</evidence>
<dbReference type="Pfam" id="PF13637">
    <property type="entry name" value="Ank_4"/>
    <property type="match status" value="1"/>
</dbReference>
<dbReference type="InParanoid" id="E9HDV7"/>
<dbReference type="Pfam" id="PF16095">
    <property type="entry name" value="COR-A"/>
    <property type="match status" value="1"/>
</dbReference>
<dbReference type="SUPFAM" id="SSF56112">
    <property type="entry name" value="Protein kinase-like (PK-like)"/>
    <property type="match status" value="1"/>
</dbReference>
<dbReference type="KEGG" id="dpx:DAPPUDRAFT_300590"/>
<evidence type="ECO:0000256" key="3">
    <source>
        <dbReference type="ARBA" id="ARBA00012513"/>
    </source>
</evidence>
<feature type="repeat" description="ANK" evidence="14">
    <location>
        <begin position="86"/>
        <end position="118"/>
    </location>
</feature>
<dbReference type="SUPFAM" id="SSF48403">
    <property type="entry name" value="Ankyrin repeat"/>
    <property type="match status" value="2"/>
</dbReference>
<evidence type="ECO:0000256" key="14">
    <source>
        <dbReference type="PROSITE-ProRule" id="PRU00023"/>
    </source>
</evidence>
<dbReference type="GO" id="GO:0005525">
    <property type="term" value="F:GTP binding"/>
    <property type="evidence" value="ECO:0007669"/>
    <property type="project" value="UniProtKB-KW"/>
</dbReference>
<feature type="domain" description="Protein kinase" evidence="17">
    <location>
        <begin position="1723"/>
        <end position="1861"/>
    </location>
</feature>
<evidence type="ECO:0000256" key="13">
    <source>
        <dbReference type="ARBA" id="ARBA00048679"/>
    </source>
</evidence>
<dbReference type="FunFam" id="3.30.200.20:FF:000803">
    <property type="entry name" value="Probable serine/threonine-protein kinase roco4"/>
    <property type="match status" value="1"/>
</dbReference>
<dbReference type="eggNOG" id="KOG0504">
    <property type="taxonomic scope" value="Eukaryota"/>
</dbReference>
<dbReference type="EMBL" id="GL732625">
    <property type="protein sequence ID" value="EFX70095.1"/>
    <property type="molecule type" value="Genomic_DNA"/>
</dbReference>
<dbReference type="Pfam" id="PF12796">
    <property type="entry name" value="Ank_2"/>
    <property type="match status" value="1"/>
</dbReference>
<dbReference type="HOGENOM" id="CLU_000987_0_0_1"/>
<name>E9HDV7_DAPPU</name>
<accession>E9HDV7</accession>
<comment type="catalytic activity">
    <reaction evidence="13">
        <text>L-seryl-[protein] + ATP = O-phospho-L-seryl-[protein] + ADP + H(+)</text>
        <dbReference type="Rhea" id="RHEA:17989"/>
        <dbReference type="Rhea" id="RHEA-COMP:9863"/>
        <dbReference type="Rhea" id="RHEA-COMP:11604"/>
        <dbReference type="ChEBI" id="CHEBI:15378"/>
        <dbReference type="ChEBI" id="CHEBI:29999"/>
        <dbReference type="ChEBI" id="CHEBI:30616"/>
        <dbReference type="ChEBI" id="CHEBI:83421"/>
        <dbReference type="ChEBI" id="CHEBI:456216"/>
        <dbReference type="EC" id="2.7.11.1"/>
    </reaction>
</comment>
<dbReference type="PROSITE" id="PS51450">
    <property type="entry name" value="LRR"/>
    <property type="match status" value="5"/>
</dbReference>
<dbReference type="SMART" id="SM00364">
    <property type="entry name" value="LRR_BAC"/>
    <property type="match status" value="8"/>
</dbReference>
<dbReference type="PRINTS" id="PR00449">
    <property type="entry name" value="RASTRNSFRMNG"/>
</dbReference>
<dbReference type="InterPro" id="IPR017441">
    <property type="entry name" value="Protein_kinase_ATP_BS"/>
</dbReference>
<comment type="cofactor">
    <cofactor evidence="1">
        <name>Mg(2+)</name>
        <dbReference type="ChEBI" id="CHEBI:18420"/>
    </cofactor>
</comment>
<reference evidence="19 20" key="1">
    <citation type="journal article" date="2011" name="Science">
        <title>The ecoresponsive genome of Daphnia pulex.</title>
        <authorList>
            <person name="Colbourne J.K."/>
            <person name="Pfrender M.E."/>
            <person name="Gilbert D."/>
            <person name="Thomas W.K."/>
            <person name="Tucker A."/>
            <person name="Oakley T.H."/>
            <person name="Tokishita S."/>
            <person name="Aerts A."/>
            <person name="Arnold G.J."/>
            <person name="Basu M.K."/>
            <person name="Bauer D.J."/>
            <person name="Caceres C.E."/>
            <person name="Carmel L."/>
            <person name="Casola C."/>
            <person name="Choi J.H."/>
            <person name="Detter J.C."/>
            <person name="Dong Q."/>
            <person name="Dusheyko S."/>
            <person name="Eads B.D."/>
            <person name="Frohlich T."/>
            <person name="Geiler-Samerotte K.A."/>
            <person name="Gerlach D."/>
            <person name="Hatcher P."/>
            <person name="Jogdeo S."/>
            <person name="Krijgsveld J."/>
            <person name="Kriventseva E.V."/>
            <person name="Kultz D."/>
            <person name="Laforsch C."/>
            <person name="Lindquist E."/>
            <person name="Lopez J."/>
            <person name="Manak J.R."/>
            <person name="Muller J."/>
            <person name="Pangilinan J."/>
            <person name="Patwardhan R.P."/>
            <person name="Pitluck S."/>
            <person name="Pritham E.J."/>
            <person name="Rechtsteiner A."/>
            <person name="Rho M."/>
            <person name="Rogozin I.B."/>
            <person name="Sakarya O."/>
            <person name="Salamov A."/>
            <person name="Schaack S."/>
            <person name="Shapiro H."/>
            <person name="Shiga Y."/>
            <person name="Skalitzky C."/>
            <person name="Smith Z."/>
            <person name="Souvorov A."/>
            <person name="Sung W."/>
            <person name="Tang Z."/>
            <person name="Tsuchiya D."/>
            <person name="Tu H."/>
            <person name="Vos H."/>
            <person name="Wang M."/>
            <person name="Wolf Y.I."/>
            <person name="Yamagata H."/>
            <person name="Yamada T."/>
            <person name="Ye Y."/>
            <person name="Shaw J.R."/>
            <person name="Andrews J."/>
            <person name="Crease T.J."/>
            <person name="Tang H."/>
            <person name="Lucas S.M."/>
            <person name="Robertson H.M."/>
            <person name="Bork P."/>
            <person name="Koonin E.V."/>
            <person name="Zdobnov E.M."/>
            <person name="Grigoriev I.V."/>
            <person name="Lynch M."/>
            <person name="Boore J.L."/>
        </authorList>
    </citation>
    <scope>NUCLEOTIDE SEQUENCE [LARGE SCALE GENOMIC DNA]</scope>
</reference>
<dbReference type="InterPro" id="IPR032675">
    <property type="entry name" value="LRR_dom_sf"/>
</dbReference>
<dbReference type="PANTHER" id="PTHR24198:SF169">
    <property type="entry name" value="NON-SPECIFIC SERINE_THREONINE PROTEIN KINASE"/>
    <property type="match status" value="1"/>
</dbReference>
<evidence type="ECO:0000259" key="18">
    <source>
        <dbReference type="PROSITE" id="PS51424"/>
    </source>
</evidence>
<dbReference type="GO" id="GO:0009966">
    <property type="term" value="P:regulation of signal transduction"/>
    <property type="evidence" value="ECO:0007669"/>
    <property type="project" value="UniProtKB-ARBA"/>
</dbReference>
<feature type="repeat" description="ANK" evidence="14">
    <location>
        <begin position="190"/>
        <end position="222"/>
    </location>
</feature>
<keyword evidence="10 15" id="KW-0067">ATP-binding</keyword>
<dbReference type="FunCoup" id="E9HDV7">
    <property type="interactions" value="584"/>
</dbReference>
<protein>
    <recommendedName>
        <fullName evidence="3">non-specific serine/threonine protein kinase</fullName>
        <ecNumber evidence="3">2.7.11.1</ecNumber>
    </recommendedName>
</protein>
<evidence type="ECO:0000256" key="16">
    <source>
        <dbReference type="SAM" id="MobiDB-lite"/>
    </source>
</evidence>
<dbReference type="Gene3D" id="1.25.40.20">
    <property type="entry name" value="Ankyrin repeat-containing domain"/>
    <property type="match status" value="2"/>
</dbReference>
<dbReference type="PROSITE" id="PS00107">
    <property type="entry name" value="PROTEIN_KINASE_ATP"/>
    <property type="match status" value="1"/>
</dbReference>
<dbReference type="Pfam" id="PF08477">
    <property type="entry name" value="Roc"/>
    <property type="match status" value="1"/>
</dbReference>
<dbReference type="PROSITE" id="PS50011">
    <property type="entry name" value="PROTEIN_KINASE_DOM"/>
    <property type="match status" value="1"/>
</dbReference>
<evidence type="ECO:0000259" key="17">
    <source>
        <dbReference type="PROSITE" id="PS50011"/>
    </source>
</evidence>
<sequence>MSTPSSPNSDDLEDFPGRLLHQAALWDNSELLEDLLHADQLQHIDGVDAWGRTPLHAAATTENSSCLRILLQSGADPNIPCGPRGEYRTSLHITAEYGHVNNLRLLLCHEARIDVRDGLGFSALDLAVKGGHIECATALKTAQATHEASRVETFNGLLKACIEGNPDLILKLFKELKEDLKLVINMTVEGSNTLLFKASEVGHKEIVNLLLANGADARVHPVTKYSPLYIACYNGHKEIAELLLRKYPELVQTPTVEKWFPSHGCCIQGHHQVLDLLLKFPYPSIILKKYIDKTGNYEYELPFDINAKDVSGQTVLYIAAYMGSLKMVEVILKYRVKGKMLKSCESTTQSLSGAESITAKKRISDSIQALMSRLNVNLKTDTATPAGNVNQTLSPVDVDIYCDHGTQTALHIAVKNKNFAIASLILVAGGNPNLTIYLNEEELSKLRSRTALDEYVFTGSTVLVEAVRHRDMGMIDLLLKHGARDVESKALYVAVQAKDDIITTKLLALKSHIDRENTINKKAGSPSESRGFASLGQVFPTNAVMVNWHGQQCLEYIRPQWLSEAAVSLNPKMKLHHRAHHVALHSITRIDLSNNVLIELPSCVFQLQSLRHLNVAQNKIEHLPSGLYNCPLLDELMLQDNRLDFLPDSLFKLPSLTVLDVSNNKLQKIPIDIWNAPKLKEMNASFNLLVDLPNFLTESPISFSDEDSLEDAKMMRSMQLATINITPQELTHHSLWSHTVDINETLPADIDSPQSCSQLIHLNLAHNNFSSIPVSLACIAVNLIRLNLSFNKLTDIGPLCNYPHGLKQLDLSHNQIENWPPFSNWDILQLDEPISPLSSSSPFLKFHKTSKVVACSHRRHHKLENVRTLILGDNQLTGIHLWFDEGFEDDVDTHVSSSHKSKLLFPNLSAFDLSNNKIREIPNAIHELNNLSVFNVSGNPDIVELPPRMGLLSKLWNLNTRGCNLQEPLRSMIESKKYKTMDVVGYLKSVLEDARPYARMKLMLVGVQGIGKTSLLEQLRQEGTGSYKKKPPEHWAKRMGNRNIHSRTPRGVNLSTVGVDIGDWTYEKKVKGHGPVTFRTWDFAGQKEYYATHQYFLSKRSLYLVLWRITDGVKGIDEIFHWLVNIQARAPNSPVLIVGTHFDLVKDTFPSSYSEDLQQLVRDRFINIVDAEKCGLPRVLDTIEISCRTRHNVRLLCNLIYDAVFSLKLPGNKERMLEQHIPATYLALEDVIGLLATEQKNNSRDPVLSSERYRIGVAHIMNSRFRMSFRDTAELNQATAFLHENGVMLHYEDATLKDLYFLDPQWLCDMLAHVVTIREINPFAPNGIMRLEDLQLVFRSSTSAPTEAQAYVVNLLNKFEVALTWDSRTLLIPSLLPTEDQTAYGLPGSDVRVKSDMETAIYRLLLLSYVPTGFWSRLITRLLAEDNIVDTLRSYFNVPRHVDAELTQSLEWKAEWRCWQTGIELHYLGTTLLRIKEVANRVGVSPFDYRAFRFIAKQEGHWSELDTSSTAMIEIFLPNETIAIRKPVFDRPDVQPFQKNSVQGYQTVTKLLTIAVDHIDTLLEDWYPILGTRFVHTSEGKYLVTRVVPCPMCLCGVHPPADSPHERPQENHQFFPPKTEPVARGSRNSARSDGADSGVGQESPVLSRKPSTEDHSNIHELLRPHSSHSETVYSFTIEECILQSHENRHVHCPIHNDIHLAQVAPDTMFMDIGERNIVNGQNLKRGTLLGRGAFGFVYRATANINGNPNAEVAVKMLQPVDPGHEARPSVIQIYKAAINQWERDPLQYACKAYCTARQELAILLTLRHTNIVPLVGLCTEPLALVLDLAPLGALDSNLRNYRRSGAKLNLTVVQQIVIQVC</sequence>
<evidence type="ECO:0000256" key="8">
    <source>
        <dbReference type="ARBA" id="ARBA00022741"/>
    </source>
</evidence>
<keyword evidence="5" id="KW-0433">Leucine-rich repeat</keyword>
<dbReference type="Gene3D" id="3.40.50.300">
    <property type="entry name" value="P-loop containing nucleotide triphosphate hydrolases"/>
    <property type="match status" value="1"/>
</dbReference>
<keyword evidence="4" id="KW-0723">Serine/threonine-protein kinase</keyword>
<keyword evidence="20" id="KW-1185">Reference proteome</keyword>
<dbReference type="InterPro" id="IPR000719">
    <property type="entry name" value="Prot_kinase_dom"/>
</dbReference>
<dbReference type="PROSITE" id="PS51424">
    <property type="entry name" value="ROC"/>
    <property type="match status" value="1"/>
</dbReference>
<dbReference type="InterPro" id="IPR027417">
    <property type="entry name" value="P-loop_NTPase"/>
</dbReference>
<dbReference type="SMART" id="SM00369">
    <property type="entry name" value="LRR_TYP"/>
    <property type="match status" value="8"/>
</dbReference>
<dbReference type="STRING" id="6669.E9HDV7"/>
<dbReference type="InterPro" id="IPR011009">
    <property type="entry name" value="Kinase-like_dom_sf"/>
</dbReference>
<dbReference type="InterPro" id="IPR032171">
    <property type="entry name" value="COR-A"/>
</dbReference>
<dbReference type="Gene3D" id="3.30.70.1390">
    <property type="entry name" value="ROC domain from the Parkinson's disease-associated leucine-rich repeat kinase 2"/>
    <property type="match status" value="1"/>
</dbReference>
<evidence type="ECO:0000256" key="2">
    <source>
        <dbReference type="ARBA" id="ARBA00008171"/>
    </source>
</evidence>
<feature type="repeat" description="ANK" evidence="14">
    <location>
        <begin position="50"/>
        <end position="82"/>
    </location>
</feature>
<comment type="catalytic activity">
    <reaction evidence="12">
        <text>L-threonyl-[protein] + ATP = O-phospho-L-threonyl-[protein] + ADP + H(+)</text>
        <dbReference type="Rhea" id="RHEA:46608"/>
        <dbReference type="Rhea" id="RHEA-COMP:11060"/>
        <dbReference type="Rhea" id="RHEA-COMP:11605"/>
        <dbReference type="ChEBI" id="CHEBI:15378"/>
        <dbReference type="ChEBI" id="CHEBI:30013"/>
        <dbReference type="ChEBI" id="CHEBI:30616"/>
        <dbReference type="ChEBI" id="CHEBI:61977"/>
        <dbReference type="ChEBI" id="CHEBI:456216"/>
        <dbReference type="EC" id="2.7.11.1"/>
    </reaction>
</comment>
<feature type="compositionally biased region" description="Basic and acidic residues" evidence="16">
    <location>
        <begin position="1650"/>
        <end position="1663"/>
    </location>
</feature>
<dbReference type="InterPro" id="IPR025875">
    <property type="entry name" value="Leu-rich_rpt_4"/>
</dbReference>
<keyword evidence="8 15" id="KW-0547">Nucleotide-binding</keyword>
<dbReference type="GO" id="GO:0004674">
    <property type="term" value="F:protein serine/threonine kinase activity"/>
    <property type="evidence" value="ECO:0007669"/>
    <property type="project" value="UniProtKB-KW"/>
</dbReference>
<evidence type="ECO:0000313" key="20">
    <source>
        <dbReference type="Proteomes" id="UP000000305"/>
    </source>
</evidence>
<comment type="similarity">
    <text evidence="2">Belongs to the protein kinase superfamily. TKL Ser/Thr protein kinase family. ROCO subfamily.</text>
</comment>
<dbReference type="EC" id="2.7.11.1" evidence="3"/>
<proteinExistence type="inferred from homology"/>
<keyword evidence="9" id="KW-0418">Kinase</keyword>
<dbReference type="InterPro" id="IPR003591">
    <property type="entry name" value="Leu-rich_rpt_typical-subtyp"/>
</dbReference>
<dbReference type="Pfam" id="PF12799">
    <property type="entry name" value="LRR_4"/>
    <property type="match status" value="1"/>
</dbReference>
<keyword evidence="6" id="KW-0808">Transferase</keyword>
<dbReference type="eggNOG" id="KOG0619">
    <property type="taxonomic scope" value="Eukaryota"/>
</dbReference>
<dbReference type="Gene3D" id="3.80.10.10">
    <property type="entry name" value="Ribonuclease Inhibitor"/>
    <property type="match status" value="3"/>
</dbReference>
<dbReference type="OrthoDB" id="10252328at2759"/>
<evidence type="ECO:0000256" key="7">
    <source>
        <dbReference type="ARBA" id="ARBA00022737"/>
    </source>
</evidence>
<evidence type="ECO:0000313" key="19">
    <source>
        <dbReference type="EMBL" id="EFX70095.1"/>
    </source>
</evidence>
<dbReference type="InterPro" id="IPR020859">
    <property type="entry name" value="ROC"/>
</dbReference>
<dbReference type="eggNOG" id="KOG0192">
    <property type="taxonomic scope" value="Eukaryota"/>
</dbReference>
<gene>
    <name evidence="19" type="ORF">DAPPUDRAFT_300590</name>
</gene>
<dbReference type="GO" id="GO:0005737">
    <property type="term" value="C:cytoplasm"/>
    <property type="evidence" value="ECO:0007669"/>
    <property type="project" value="UniProtKB-ARBA"/>
</dbReference>
<dbReference type="Pfam" id="PF00023">
    <property type="entry name" value="Ank"/>
    <property type="match status" value="2"/>
</dbReference>
<dbReference type="PROSITE" id="PS50297">
    <property type="entry name" value="ANK_REP_REGION"/>
    <property type="match status" value="2"/>
</dbReference>
<evidence type="ECO:0000256" key="9">
    <source>
        <dbReference type="ARBA" id="ARBA00022777"/>
    </source>
</evidence>
<dbReference type="Gene3D" id="1.10.510.10">
    <property type="entry name" value="Transferase(Phosphotransferase) domain 1"/>
    <property type="match status" value="1"/>
</dbReference>
<dbReference type="SUPFAM" id="SSF52540">
    <property type="entry name" value="P-loop containing nucleoside triphosphate hydrolases"/>
    <property type="match status" value="1"/>
</dbReference>
<feature type="region of interest" description="Disordered" evidence="16">
    <location>
        <begin position="1602"/>
        <end position="1663"/>
    </location>
</feature>
<dbReference type="FunFam" id="3.40.50.300:FF:001518">
    <property type="entry name" value="Leucine-rich repeat kinase, isoform C"/>
    <property type="match status" value="1"/>
</dbReference>
<dbReference type="Proteomes" id="UP000000305">
    <property type="component" value="Unassembled WGS sequence"/>
</dbReference>
<dbReference type="PROSITE" id="PS50088">
    <property type="entry name" value="ANK_REPEAT"/>
    <property type="match status" value="3"/>
</dbReference>